<dbReference type="CTD" id="440107"/>
<name>A0AAX6SY74_HETGA</name>
<dbReference type="RefSeq" id="XP_021114135.1">
    <property type="nucleotide sequence ID" value="XM_021258476.1"/>
</dbReference>
<feature type="region of interest" description="Disordered" evidence="1">
    <location>
        <begin position="173"/>
        <end position="200"/>
    </location>
</feature>
<sequence length="829" mass="94232">MEPLWLTPLSTHRSPHQRSVTGPITSPHHAATDLDTHETEAALCLLTSYGHIQGGFLPHHDTHVHRADSMGCPSSLKMQQPACHSPLGKDKGAVAEELLSSVEAEQPQCGPENSNPDSVSWKLLETGPLSPMQKVESSGPEVQPQGCGPSPQRPLSLSKKHCENQGTLLQFDRQAPGRISTSPTLRRLRGSGRGTSFSLSQQDALEVPIWGSWRALAGSPGHLPKSPLGSPKDSPHSLYPLRPRSGHADPKGALNTDSMESQTRSPDEDPLPVIRPINEPSLHQPSLPAQEDHGLPSPTPQHPNPQGEESHRSRFYEHRRSSVVLNLPGLEVFPGDLLVSDGAADYLCHPLLLLNSESKKPRWPFSKRGVQGKDKHKYITDLENCLSSVKIRDFGVYEFCSLKDKTWNEVMETHQKVPTDQLDLRKQQEAVWELFTSECTYFLDHLLVLKMIFMNTLKYLQNHEYLLDVDLWRLFANLEELTQTSLGFVNGLFSIIKNYVDASEALPLMDFISVLTKYFRGSLCQSHQMYCLNYSAAVFYLETLRQRDDFGIYLKWCEQNEQCRRLHLPELLVAPLHRLTRYPLLLKNIWRRSIDSTEKIMIYSIKEKVEKSLRDLEGKVKWLDNFQKFRHLQEIIVWPPLWDRDKRFFIPEYLKHIFKEHMAENILSPTNRCLLYDGKLTLAESTRFLDVYLFLFDDFLLVTKTKRNKKKLGGSDTGVMCPLLTPELQAIIKEGGSCKVLDQPIPLDRLVVKSIDPLHVSVFGLRNAFLIQHENRYRQCIAAFLLQAQMENDKKAWIAQLTAAISCYSKNQETKKISLFTLPAESSEI</sequence>
<dbReference type="Pfam" id="PF00621">
    <property type="entry name" value="RhoGEF"/>
    <property type="match status" value="1"/>
</dbReference>
<feature type="compositionally biased region" description="Polar residues" evidence="1">
    <location>
        <begin position="8"/>
        <end position="24"/>
    </location>
</feature>
<reference evidence="5" key="1">
    <citation type="submission" date="2025-08" db="UniProtKB">
        <authorList>
            <consortium name="RefSeq"/>
        </authorList>
    </citation>
    <scope>IDENTIFICATION</scope>
</reference>
<evidence type="ECO:0000313" key="5">
    <source>
        <dbReference type="RefSeq" id="XP_021114135.1"/>
    </source>
</evidence>
<dbReference type="InterPro" id="IPR000219">
    <property type="entry name" value="DH_dom"/>
</dbReference>
<dbReference type="InterPro" id="IPR001331">
    <property type="entry name" value="GDS_CDC24_CS"/>
</dbReference>
<dbReference type="SUPFAM" id="SSF48065">
    <property type="entry name" value="DBL homology domain (DH-domain)"/>
    <property type="match status" value="1"/>
</dbReference>
<evidence type="ECO:0000256" key="1">
    <source>
        <dbReference type="SAM" id="MobiDB-lite"/>
    </source>
</evidence>
<keyword evidence="4" id="KW-1185">Reference proteome</keyword>
<dbReference type="Proteomes" id="UP000694906">
    <property type="component" value="Unplaced"/>
</dbReference>
<dbReference type="CDD" id="cd13245">
    <property type="entry name" value="PH_PLEKHG7"/>
    <property type="match status" value="1"/>
</dbReference>
<dbReference type="GO" id="GO:0007266">
    <property type="term" value="P:Rho protein signal transduction"/>
    <property type="evidence" value="ECO:0007669"/>
    <property type="project" value="TreeGrafter"/>
</dbReference>
<dbReference type="SMART" id="SM00325">
    <property type="entry name" value="RhoGEF"/>
    <property type="match status" value="1"/>
</dbReference>
<dbReference type="PROSITE" id="PS50003">
    <property type="entry name" value="PH_DOMAIN"/>
    <property type="match status" value="1"/>
</dbReference>
<evidence type="ECO:0000313" key="4">
    <source>
        <dbReference type="Proteomes" id="UP000694906"/>
    </source>
</evidence>
<gene>
    <name evidence="5" type="primary">Plekhg7</name>
</gene>
<proteinExistence type="predicted"/>
<dbReference type="PROSITE" id="PS50010">
    <property type="entry name" value="DH_2"/>
    <property type="match status" value="1"/>
</dbReference>
<feature type="compositionally biased region" description="Polar residues" evidence="1">
    <location>
        <begin position="255"/>
        <end position="264"/>
    </location>
</feature>
<feature type="region of interest" description="Disordered" evidence="1">
    <location>
        <begin position="102"/>
        <end position="158"/>
    </location>
</feature>
<dbReference type="InterPro" id="IPR011993">
    <property type="entry name" value="PH-like_dom_sf"/>
</dbReference>
<feature type="domain" description="PH" evidence="2">
    <location>
        <begin position="673"/>
        <end position="806"/>
    </location>
</feature>
<evidence type="ECO:0000259" key="3">
    <source>
        <dbReference type="PROSITE" id="PS50010"/>
    </source>
</evidence>
<evidence type="ECO:0000259" key="2">
    <source>
        <dbReference type="PROSITE" id="PS50003"/>
    </source>
</evidence>
<dbReference type="InterPro" id="IPR035899">
    <property type="entry name" value="DBL_dom_sf"/>
</dbReference>
<dbReference type="PANTHER" id="PTHR13217:SF6">
    <property type="entry name" value="PLECKSTRIN HOMOLOGY DOMAIN-CONTAINING FAMILY G MEMBER 7"/>
    <property type="match status" value="1"/>
</dbReference>
<dbReference type="SUPFAM" id="SSF50729">
    <property type="entry name" value="PH domain-like"/>
    <property type="match status" value="1"/>
</dbReference>
<dbReference type="InterPro" id="IPR001849">
    <property type="entry name" value="PH_domain"/>
</dbReference>
<dbReference type="Pfam" id="PF15720">
    <property type="entry name" value="DUF4675"/>
    <property type="match status" value="1"/>
</dbReference>
<dbReference type="PANTHER" id="PTHR13217">
    <property type="entry name" value="PLECKSTRIN HOMOLOGY DOMAIN-CONTAINING FAMILY G MEMBER 7"/>
    <property type="match status" value="1"/>
</dbReference>
<dbReference type="GO" id="GO:0005085">
    <property type="term" value="F:guanyl-nucleotide exchange factor activity"/>
    <property type="evidence" value="ECO:0007669"/>
    <property type="project" value="InterPro"/>
</dbReference>
<dbReference type="InterPro" id="IPR040181">
    <property type="entry name" value="PKHG5/7"/>
</dbReference>
<dbReference type="PROSITE" id="PS00741">
    <property type="entry name" value="DH_1"/>
    <property type="match status" value="1"/>
</dbReference>
<dbReference type="SMART" id="SM00233">
    <property type="entry name" value="PH"/>
    <property type="match status" value="1"/>
</dbReference>
<dbReference type="Gene3D" id="1.20.900.10">
    <property type="entry name" value="Dbl homology (DH) domain"/>
    <property type="match status" value="1"/>
</dbReference>
<protein>
    <submittedName>
        <fullName evidence="5">Pleckstrin homology domain-containing family G member 7 isoform X1</fullName>
    </submittedName>
</protein>
<feature type="region of interest" description="Disordered" evidence="1">
    <location>
        <begin position="1"/>
        <end position="24"/>
    </location>
</feature>
<dbReference type="Gene3D" id="2.30.29.30">
    <property type="entry name" value="Pleckstrin-homology domain (PH domain)/Phosphotyrosine-binding domain (PTB)"/>
    <property type="match status" value="1"/>
</dbReference>
<feature type="region of interest" description="Disordered" evidence="1">
    <location>
        <begin position="221"/>
        <end position="314"/>
    </location>
</feature>
<dbReference type="AlphaFoldDB" id="A0AAX6SY74"/>
<feature type="domain" description="DH" evidence="3">
    <location>
        <begin position="426"/>
        <end position="626"/>
    </location>
</feature>
<organism evidence="4 5">
    <name type="scientific">Heterocephalus glaber</name>
    <name type="common">Naked mole rat</name>
    <dbReference type="NCBI Taxonomy" id="10181"/>
    <lineage>
        <taxon>Eukaryota</taxon>
        <taxon>Metazoa</taxon>
        <taxon>Chordata</taxon>
        <taxon>Craniata</taxon>
        <taxon>Vertebrata</taxon>
        <taxon>Euteleostomi</taxon>
        <taxon>Mammalia</taxon>
        <taxon>Eutheria</taxon>
        <taxon>Euarchontoglires</taxon>
        <taxon>Glires</taxon>
        <taxon>Rodentia</taxon>
        <taxon>Hystricomorpha</taxon>
        <taxon>Bathyergidae</taxon>
        <taxon>Heterocephalus</taxon>
    </lineage>
</organism>
<dbReference type="GeneID" id="101722980"/>
<accession>A0AAX6SY74</accession>